<evidence type="ECO:0000313" key="1">
    <source>
        <dbReference type="EMBL" id="WWR47030.1"/>
    </source>
</evidence>
<proteinExistence type="predicted"/>
<accession>A0ABZ2HG70</accession>
<protein>
    <submittedName>
        <fullName evidence="1">Uncharacterized protein</fullName>
    </submittedName>
</protein>
<organism evidence="1 2">
    <name type="scientific">Roseovarius phycicola</name>
    <dbReference type="NCBI Taxonomy" id="3080976"/>
    <lineage>
        <taxon>Bacteria</taxon>
        <taxon>Pseudomonadati</taxon>
        <taxon>Pseudomonadota</taxon>
        <taxon>Alphaproteobacteria</taxon>
        <taxon>Rhodobacterales</taxon>
        <taxon>Roseobacteraceae</taxon>
        <taxon>Roseovarius</taxon>
    </lineage>
</organism>
<sequence>MRILPMITLGVGLAMIGGTGIGIDYTLQKQKAEGTFDAATYIDDLFDRFGNQGGFLGLIFRDSAAIDIAMPEPPVGWEAWYIDESHLNAVFSNDQWRMREREFAKVESQVPEIHQISETDQELWWAYFDDTSTAYVSGDNVILLFVSDKENEINQPVLRKFLELSEAHFASIETRHGWRSFNGQPWEEVEGPVTQAENGVRPHELRMFETKMGSVSLFLETRASEQALSQFLENFDLSGLRRLGNANAPKNSELTAEVSLQTEAVE</sequence>
<reference evidence="1 2" key="1">
    <citation type="submission" date="2023-10" db="EMBL/GenBank/DDBJ databases">
        <title>Roseovarius strain S88 nov., isolated from a marine algae.</title>
        <authorList>
            <person name="Lee M.W."/>
            <person name="Lee J.K."/>
            <person name="Kim J.M."/>
            <person name="Choi D.G."/>
            <person name="Baek J.H."/>
            <person name="Bayburt H."/>
            <person name="Jung J.J."/>
            <person name="Han D.M."/>
            <person name="Jeon C.O."/>
        </authorList>
    </citation>
    <scope>NUCLEOTIDE SEQUENCE [LARGE SCALE GENOMIC DNA]</scope>
    <source>
        <strain evidence="1 2">S88</strain>
    </source>
</reference>
<evidence type="ECO:0000313" key="2">
    <source>
        <dbReference type="Proteomes" id="UP001364156"/>
    </source>
</evidence>
<gene>
    <name evidence="1" type="ORF">RZ517_02230</name>
</gene>
<dbReference type="EMBL" id="CP146069">
    <property type="protein sequence ID" value="WWR47030.1"/>
    <property type="molecule type" value="Genomic_DNA"/>
</dbReference>
<name>A0ABZ2HG70_9RHOB</name>
<keyword evidence="2" id="KW-1185">Reference proteome</keyword>
<dbReference type="RefSeq" id="WP_338549872.1">
    <property type="nucleotide sequence ID" value="NZ_CP146069.1"/>
</dbReference>
<dbReference type="Proteomes" id="UP001364156">
    <property type="component" value="Chromosome"/>
</dbReference>